<keyword evidence="2" id="KW-1185">Reference proteome</keyword>
<comment type="caution">
    <text evidence="1">The sequence shown here is derived from an EMBL/GenBank/DDBJ whole genome shotgun (WGS) entry which is preliminary data.</text>
</comment>
<evidence type="ECO:0000313" key="1">
    <source>
        <dbReference type="EMBL" id="KAJ4713804.1"/>
    </source>
</evidence>
<reference evidence="1 2" key="1">
    <citation type="journal article" date="2023" name="Science">
        <title>Complex scaffold remodeling in plant triterpene biosynthesis.</title>
        <authorList>
            <person name="De La Pena R."/>
            <person name="Hodgson H."/>
            <person name="Liu J.C."/>
            <person name="Stephenson M.J."/>
            <person name="Martin A.C."/>
            <person name="Owen C."/>
            <person name="Harkess A."/>
            <person name="Leebens-Mack J."/>
            <person name="Jimenez L.E."/>
            <person name="Osbourn A."/>
            <person name="Sattely E.S."/>
        </authorList>
    </citation>
    <scope>NUCLEOTIDE SEQUENCE [LARGE SCALE GENOMIC DNA]</scope>
    <source>
        <strain evidence="2">cv. JPN11</strain>
        <tissue evidence="1">Leaf</tissue>
    </source>
</reference>
<organism evidence="1 2">
    <name type="scientific">Melia azedarach</name>
    <name type="common">Chinaberry tree</name>
    <dbReference type="NCBI Taxonomy" id="155640"/>
    <lineage>
        <taxon>Eukaryota</taxon>
        <taxon>Viridiplantae</taxon>
        <taxon>Streptophyta</taxon>
        <taxon>Embryophyta</taxon>
        <taxon>Tracheophyta</taxon>
        <taxon>Spermatophyta</taxon>
        <taxon>Magnoliopsida</taxon>
        <taxon>eudicotyledons</taxon>
        <taxon>Gunneridae</taxon>
        <taxon>Pentapetalae</taxon>
        <taxon>rosids</taxon>
        <taxon>malvids</taxon>
        <taxon>Sapindales</taxon>
        <taxon>Meliaceae</taxon>
        <taxon>Melia</taxon>
    </lineage>
</organism>
<protein>
    <submittedName>
        <fullName evidence="1">Far upstream element-binding protein like</fullName>
    </submittedName>
</protein>
<evidence type="ECO:0000313" key="2">
    <source>
        <dbReference type="Proteomes" id="UP001164539"/>
    </source>
</evidence>
<name>A0ACC1XSV4_MELAZ</name>
<sequence length="785" mass="82851">MAEEEVLAPAVSAAAASADLKRKLDDLESEAVESAEDQLITSPNGEADVVKNGDDVAEADDGSEAKRPRIDDGNEKPDGLANANGLKGEELDGVVDAGQPTEDSTKEEEQETEEVKTEQHSSVDEHISAGNQQVSVKEETKEVLINTEEASVAVEEETKEVTIQEETVEPSNEEQQQQFDNSVRDEPSSTDGSSMSRKIEVPNNKVGVLIGKAGDTIRYLQYNSGAKIQITRDADADPHSATRPVEIIGTLSNIEKAEKLINAVIAEADAGGSPSLVARGLATAQAAGAGEQVEIKVPNEKVGLIIGRGGETIKGLQTRSGARIQVLIPQHLPEGDGSKERIVRVTGDMRQIEMAQEMIKEVLSQTVRPSPLSGGFNQQPYRPRGPPGPPQWGPRGSHPAQPMAYDYQQRGPYPSQNPQYPHPTYGNYPPQHMAPRSNFGGPPSMQGPPQSGTGGYDYYGGQGGHVSDRPVSISHSTPLPGHPPVPSQAPGGGPPPSQANYNYGQPHGPEYGHQPPYAQTAPQQGYGHGYDDNHAPVQHPYGGHGNSQPAYSQGGLQAGYSQQQQYGKPPYGVPTQGAQAQSYGPPRSGQPGEMPYQSQVPAAQSYGPSVPHQQQYPYATSGAMQQTYPSYGSAPATEGYNQPPPVSGPGYSQGQAVPGYTQPAGQQAPGYGQVAPTTAYAQYASSQQVYPEQQAPSNAGYGYQGTQDPSYGSTAAGSAYTAPPAGQPGYAQPTPTQPSYDQAASQSTAYGVAQGNAAAVGYGKTVSPQPGYPQYDTTQMYAAPR</sequence>
<proteinExistence type="predicted"/>
<gene>
    <name evidence="1" type="ORF">OWV82_015849</name>
</gene>
<dbReference type="EMBL" id="CM051401">
    <property type="protein sequence ID" value="KAJ4713804.1"/>
    <property type="molecule type" value="Genomic_DNA"/>
</dbReference>
<accession>A0ACC1XSV4</accession>
<dbReference type="Proteomes" id="UP001164539">
    <property type="component" value="Chromosome 8"/>
</dbReference>